<feature type="compositionally biased region" description="Basic residues" evidence="5">
    <location>
        <begin position="708"/>
        <end position="717"/>
    </location>
</feature>
<comment type="similarity">
    <text evidence="2">Belongs to the ESF1 family.</text>
</comment>
<dbReference type="OrthoDB" id="431825at2759"/>
<comment type="subcellular location">
    <subcellularLocation>
        <location evidence="1">Nucleus</location>
        <location evidence="1">Nucleolus</location>
    </subcellularLocation>
</comment>
<evidence type="ECO:0000256" key="1">
    <source>
        <dbReference type="ARBA" id="ARBA00004604"/>
    </source>
</evidence>
<dbReference type="RefSeq" id="XP_013398930.1">
    <property type="nucleotide sequence ID" value="XM_013543476.2"/>
</dbReference>
<dbReference type="KEGG" id="lak:106165309"/>
<dbReference type="STRING" id="7574.A0A1S3IN24"/>
<dbReference type="InterPro" id="IPR039754">
    <property type="entry name" value="Esf1"/>
</dbReference>
<protein>
    <submittedName>
        <fullName evidence="9 10">ESF1 homolog</fullName>
    </submittedName>
</protein>
<keyword evidence="8" id="KW-1185">Reference proteome</keyword>
<feature type="compositionally biased region" description="Acidic residues" evidence="5">
    <location>
        <begin position="209"/>
        <end position="251"/>
    </location>
</feature>
<feature type="compositionally biased region" description="Acidic residues" evidence="5">
    <location>
        <begin position="273"/>
        <end position="297"/>
    </location>
</feature>
<evidence type="ECO:0000259" key="6">
    <source>
        <dbReference type="Pfam" id="PF08159"/>
    </source>
</evidence>
<feature type="region of interest" description="Disordered" evidence="5">
    <location>
        <begin position="702"/>
        <end position="727"/>
    </location>
</feature>
<feature type="compositionally biased region" description="Basic and acidic residues" evidence="5">
    <location>
        <begin position="193"/>
        <end position="208"/>
    </location>
</feature>
<keyword evidence="3" id="KW-0175">Coiled coil</keyword>
<evidence type="ECO:0000256" key="3">
    <source>
        <dbReference type="ARBA" id="ARBA00023054"/>
    </source>
</evidence>
<evidence type="ECO:0000256" key="2">
    <source>
        <dbReference type="ARBA" id="ARBA00009087"/>
    </source>
</evidence>
<dbReference type="InterPro" id="IPR012580">
    <property type="entry name" value="NUC153"/>
</dbReference>
<proteinExistence type="inferred from homology"/>
<evidence type="ECO:0000256" key="5">
    <source>
        <dbReference type="SAM" id="MobiDB-lite"/>
    </source>
</evidence>
<feature type="compositionally biased region" description="Basic and acidic residues" evidence="5">
    <location>
        <begin position="718"/>
        <end position="727"/>
    </location>
</feature>
<dbReference type="GO" id="GO:0006364">
    <property type="term" value="P:rRNA processing"/>
    <property type="evidence" value="ECO:0007669"/>
    <property type="project" value="InterPro"/>
</dbReference>
<dbReference type="GO" id="GO:0003723">
    <property type="term" value="F:RNA binding"/>
    <property type="evidence" value="ECO:0007669"/>
    <property type="project" value="TreeGrafter"/>
</dbReference>
<feature type="region of interest" description="Disordered" evidence="5">
    <location>
        <begin position="517"/>
        <end position="550"/>
    </location>
</feature>
<dbReference type="Proteomes" id="UP000085678">
    <property type="component" value="Unplaced"/>
</dbReference>
<feature type="compositionally biased region" description="Basic and acidic residues" evidence="5">
    <location>
        <begin position="648"/>
        <end position="660"/>
    </location>
</feature>
<dbReference type="Pfam" id="PF25121">
    <property type="entry name" value="RRM_ESF1"/>
    <property type="match status" value="1"/>
</dbReference>
<feature type="compositionally biased region" description="Basic and acidic residues" evidence="5">
    <location>
        <begin position="801"/>
        <end position="813"/>
    </location>
</feature>
<dbReference type="PANTHER" id="PTHR12202">
    <property type="entry name" value="ESF1 HOMOLOG"/>
    <property type="match status" value="1"/>
</dbReference>
<feature type="region of interest" description="Disordered" evidence="5">
    <location>
        <begin position="563"/>
        <end position="679"/>
    </location>
</feature>
<feature type="compositionally biased region" description="Acidic residues" evidence="5">
    <location>
        <begin position="374"/>
        <end position="389"/>
    </location>
</feature>
<feature type="region of interest" description="Disordered" evidence="5">
    <location>
        <begin position="51"/>
        <end position="307"/>
    </location>
</feature>
<organism evidence="8 10">
    <name type="scientific">Lingula anatina</name>
    <name type="common">Brachiopod</name>
    <name type="synonym">Lingula unguis</name>
    <dbReference type="NCBI Taxonomy" id="7574"/>
    <lineage>
        <taxon>Eukaryota</taxon>
        <taxon>Metazoa</taxon>
        <taxon>Spiralia</taxon>
        <taxon>Lophotrochozoa</taxon>
        <taxon>Brachiopoda</taxon>
        <taxon>Linguliformea</taxon>
        <taxon>Lingulata</taxon>
        <taxon>Lingulida</taxon>
        <taxon>Linguloidea</taxon>
        <taxon>Lingulidae</taxon>
        <taxon>Lingula</taxon>
    </lineage>
</organism>
<dbReference type="Pfam" id="PF08159">
    <property type="entry name" value="NUC153"/>
    <property type="match status" value="1"/>
</dbReference>
<reference evidence="9 10" key="1">
    <citation type="submission" date="2025-04" db="UniProtKB">
        <authorList>
            <consortium name="RefSeq"/>
        </authorList>
    </citation>
    <scope>IDENTIFICATION</scope>
    <source>
        <tissue evidence="9 10">Gonads</tissue>
    </source>
</reference>
<feature type="region of interest" description="Disordered" evidence="5">
    <location>
        <begin position="1"/>
        <end position="25"/>
    </location>
</feature>
<feature type="compositionally biased region" description="Basic residues" evidence="5">
    <location>
        <begin position="610"/>
        <end position="620"/>
    </location>
</feature>
<dbReference type="AlphaFoldDB" id="A0A1S3IN24"/>
<dbReference type="PANTHER" id="PTHR12202:SF0">
    <property type="entry name" value="ESF1 HOMOLOG"/>
    <property type="match status" value="1"/>
</dbReference>
<feature type="domain" description="ESF1 RRM" evidence="7">
    <location>
        <begin position="307"/>
        <end position="458"/>
    </location>
</feature>
<name>A0A1S3IN24_LINAN</name>
<keyword evidence="4" id="KW-0539">Nucleus</keyword>
<feature type="region of interest" description="Disordered" evidence="5">
    <location>
        <begin position="370"/>
        <end position="393"/>
    </location>
</feature>
<evidence type="ECO:0000313" key="9">
    <source>
        <dbReference type="RefSeq" id="XP_013398930.1"/>
    </source>
</evidence>
<evidence type="ECO:0000313" key="10">
    <source>
        <dbReference type="RefSeq" id="XP_013398939.1"/>
    </source>
</evidence>
<sequence>MEDIVKDARFSHIPTDPRFRRMGKRDRKVKIDKRFQSMFNDKRFKLKYTVDKRGRPINLTSNDHLRQFYELDTSESEDDGSGDQERSEKKSKKSAKGKVNKAKTESMKKYNDKRKGKSDIEMKKSSLKEFSNKDIKFDKIDSKGNKSKSKAGMVSVNKEKNKSKKSVCSTDKERMSLRNVKKRAPYDPGNMKDSSKESEERSSDKEGQEDQEDSDDDDDDDENEEEKEGEDVEDEDDDEEEEDLETEDEETDNRKTQAFGPDLARGEGGVESSSDEDSGLEEEEDEDEADDMWDDLDTNAPQADEATNRLAMCNMDWDRIKAQDLFVLLNSFKPTAGVIKSVTIYPSEYGAERMKEEGMKGPTELVEKTKSLGEDGEEDEEEEKGDEESPEFREKLRKYQLNRLKYFYAIVECDSVETANALYEQLDGWEYESSATKLDLRFVPDGMTFDQKPKSVATDMPDATVYKPNLFVTTALNQTKVDCTWDETDRDRTALTMRDFSKEELQEMDVKAYLASSSDDEDGANPYGDLIEKPDFAISDGEGSEEDEDKALEKYKALLKTVEEKDEKKEEKDMEMEITWEPGLKETTEDMLKKKEEDKGSLTPWEQYLKKKKEKKKVKKQEKQSKTIDEAGSSDDDIPAGVDMNDPYFKEGLEEIEGKSVKKKKKQRQFEEDEETANQKAEMSLLLMDEDDKKQHFSLKGIMEQEKKKKKKKKLRKKKDEQHVEDTFKMNVNDPRFNAVFTSHLYNIDPSASEFKKTKAMQELVEAKVKKRSEKEKGEKPSLKNDEEPPRKSQKITLDTVAKETNTKTDKDASLSLLVKSVKAKTMQYHQKKSK</sequence>
<evidence type="ECO:0000259" key="7">
    <source>
        <dbReference type="Pfam" id="PF25121"/>
    </source>
</evidence>
<accession>A0A1S3IN24</accession>
<evidence type="ECO:0000313" key="8">
    <source>
        <dbReference type="Proteomes" id="UP000085678"/>
    </source>
</evidence>
<feature type="domain" description="NUC153" evidence="6">
    <location>
        <begin position="734"/>
        <end position="762"/>
    </location>
</feature>
<feature type="compositionally biased region" description="Basic and acidic residues" evidence="5">
    <location>
        <begin position="117"/>
        <end position="144"/>
    </location>
</feature>
<dbReference type="RefSeq" id="XP_013398939.1">
    <property type="nucleotide sequence ID" value="XM_013543485.1"/>
</dbReference>
<feature type="compositionally biased region" description="Basic and acidic residues" evidence="5">
    <location>
        <begin position="766"/>
        <end position="791"/>
    </location>
</feature>
<feature type="compositionally biased region" description="Basic and acidic residues" evidence="5">
    <location>
        <begin position="563"/>
        <end position="572"/>
    </location>
</feature>
<feature type="region of interest" description="Disordered" evidence="5">
    <location>
        <begin position="766"/>
        <end position="817"/>
    </location>
</feature>
<dbReference type="InterPro" id="IPR056750">
    <property type="entry name" value="RRM_ESF1"/>
</dbReference>
<feature type="compositionally biased region" description="Basic and acidic residues" evidence="5">
    <location>
        <begin position="583"/>
        <end position="600"/>
    </location>
</feature>
<dbReference type="GO" id="GO:0005730">
    <property type="term" value="C:nucleolus"/>
    <property type="evidence" value="ECO:0007669"/>
    <property type="project" value="UniProtKB-SubCell"/>
</dbReference>
<dbReference type="GeneID" id="106165309"/>
<feature type="compositionally biased region" description="Acidic residues" evidence="5">
    <location>
        <begin position="72"/>
        <end position="82"/>
    </location>
</feature>
<feature type="compositionally biased region" description="Basic residues" evidence="5">
    <location>
        <begin position="89"/>
        <end position="101"/>
    </location>
</feature>
<evidence type="ECO:0000256" key="4">
    <source>
        <dbReference type="ARBA" id="ARBA00023242"/>
    </source>
</evidence>
<feature type="compositionally biased region" description="Basic and acidic residues" evidence="5">
    <location>
        <begin position="1"/>
        <end position="19"/>
    </location>
</feature>
<gene>
    <name evidence="9 10" type="primary">LOC106165309</name>
</gene>